<keyword evidence="2" id="KW-0677">Repeat</keyword>
<dbReference type="Proteomes" id="UP001597032">
    <property type="component" value="Unassembled WGS sequence"/>
</dbReference>
<evidence type="ECO:0000256" key="2">
    <source>
        <dbReference type="ARBA" id="ARBA00022737"/>
    </source>
</evidence>
<organism evidence="5 6">
    <name type="scientific">Lutibacter aestuarii</name>
    <dbReference type="NCBI Taxonomy" id="861111"/>
    <lineage>
        <taxon>Bacteria</taxon>
        <taxon>Pseudomonadati</taxon>
        <taxon>Bacteroidota</taxon>
        <taxon>Flavobacteriia</taxon>
        <taxon>Flavobacteriales</taxon>
        <taxon>Flavobacteriaceae</taxon>
        <taxon>Lutibacter</taxon>
    </lineage>
</organism>
<dbReference type="Pfam" id="PF02494">
    <property type="entry name" value="HYR"/>
    <property type="match status" value="1"/>
</dbReference>
<dbReference type="Pfam" id="PF13385">
    <property type="entry name" value="Laminin_G_3"/>
    <property type="match status" value="1"/>
</dbReference>
<evidence type="ECO:0000313" key="5">
    <source>
        <dbReference type="EMBL" id="MFD0760456.1"/>
    </source>
</evidence>
<dbReference type="PANTHER" id="PTHR46343:SF2">
    <property type="entry name" value="SUSHI_VON WILLEBRAND FACTOR TYPE A_EGF_PENTRAXIN DOMAIN-CONTAINING 1"/>
    <property type="match status" value="1"/>
</dbReference>
<dbReference type="EMBL" id="JBHTIC010000001">
    <property type="protein sequence ID" value="MFD0760456.1"/>
    <property type="molecule type" value="Genomic_DNA"/>
</dbReference>
<dbReference type="PANTHER" id="PTHR46343">
    <property type="entry name" value="HYR DOMAIN-CONTAINING PROTEIN"/>
    <property type="match status" value="1"/>
</dbReference>
<dbReference type="CDD" id="cd00110">
    <property type="entry name" value="LamG"/>
    <property type="match status" value="1"/>
</dbReference>
<gene>
    <name evidence="5" type="ORF">ACFQZW_00005</name>
</gene>
<dbReference type="SMART" id="SM00560">
    <property type="entry name" value="LamGL"/>
    <property type="match status" value="1"/>
</dbReference>
<feature type="domain" description="HYR" evidence="4">
    <location>
        <begin position="318"/>
        <end position="399"/>
    </location>
</feature>
<dbReference type="InterPro" id="IPR003410">
    <property type="entry name" value="HYR_dom"/>
</dbReference>
<comment type="caution">
    <text evidence="5">The sequence shown here is derived from an EMBL/GenBank/DDBJ whole genome shotgun (WGS) entry which is preliminary data.</text>
</comment>
<dbReference type="SUPFAM" id="SSF49899">
    <property type="entry name" value="Concanavalin A-like lectins/glucanases"/>
    <property type="match status" value="1"/>
</dbReference>
<keyword evidence="1" id="KW-0732">Signal</keyword>
<dbReference type="InterPro" id="IPR043555">
    <property type="entry name" value="SRPX-like"/>
</dbReference>
<evidence type="ECO:0000256" key="3">
    <source>
        <dbReference type="ARBA" id="ARBA00023157"/>
    </source>
</evidence>
<dbReference type="PROSITE" id="PS50825">
    <property type="entry name" value="HYR"/>
    <property type="match status" value="2"/>
</dbReference>
<feature type="domain" description="HYR" evidence="4">
    <location>
        <begin position="82"/>
        <end position="166"/>
    </location>
</feature>
<accession>A0ABW2Z0S3</accession>
<keyword evidence="6" id="KW-1185">Reference proteome</keyword>
<evidence type="ECO:0000259" key="4">
    <source>
        <dbReference type="PROSITE" id="PS50825"/>
    </source>
</evidence>
<keyword evidence="3" id="KW-1015">Disulfide bond</keyword>
<dbReference type="Gene3D" id="2.60.120.200">
    <property type="match status" value="1"/>
</dbReference>
<dbReference type="InterPro" id="IPR013320">
    <property type="entry name" value="ConA-like_dom_sf"/>
</dbReference>
<dbReference type="InterPro" id="IPR006558">
    <property type="entry name" value="LamG-like"/>
</dbReference>
<dbReference type="InterPro" id="IPR001791">
    <property type="entry name" value="Laminin_G"/>
</dbReference>
<dbReference type="RefSeq" id="WP_386781241.1">
    <property type="nucleotide sequence ID" value="NZ_JBHTIC010000001.1"/>
</dbReference>
<sequence length="1197" mass="127834">MVKKLLNPKIYVFLFSLFIGVNTSLYANSSVPDNYVELIPAIEQELDANEDIVNALFGLDKLFKGVEITESEGEVYFDTSEEILKPSAITFCPIDFSVGNDPGLCSAIVTFTLPTTDISGGSMVVITALGSGDNFPVGDTLVTFEERDATNTATGLTCSFTVTVVDNEAPTASNPSDINVQCLGDVPAVDILVVTDEADNCGTPTVTFISQTADPALNDGTITRTYRVDDGNGNTIDVTQDIVIDDTTAPITPTLATINEQCSATVPIPTTTDNCGKTITGTTNDPLTYITQGAHNIDWTFDDGNGNSITVTQTVVINDTEDPIASCKDITVQLSDTDGTVSITAAQLDNGSSDNCNFTITLSKTDFDCTNIGDNFVVFTVTDNKGNKDTCTSKVTVTSPNIDGGTLTGYLDNTETSADADDIIEVTACPEGELKNAYLNLTGEQGTISHWESSTDGGLNWAVINNTSDNYYLTDITETTLVRAVVEIGSCKAASTIVLISVIPPDIKPTIVGPSQYDTCIGTAVTIQAQSEFGVTPDFNEGGLFNQANLNTLGWTVDGAADMSAAGSTTNDTYWKETTGPKKFNGRCYGSPDGTKFAIASGIPPYETDHTITPISTLETSVFNTLGLTTASLEFDQAYFLESGAWVKIELSLDNGATYPITLDPGASYDYTGPSDTGFSDQGFTGQCKNSLGTLVDNHVSIDLSDYIGLIGLRIKFTYSGTANSAWALENISIPQAPVDEVIEWTDENGVVVSTGSTVNITPVTPGIQTYGVTSLINGCRANGDEGTEYITMNVSSAYAGEDIIPIAGECGLSIVTLAAYDNSLSALQNYANGVWDSAYTLPDLSAGDTDYPGTGESGYWSLVSANGVCASASPVFSDINSPNSTFAAEPGVYTLSWNVAGCSTTVEVTIDSCNSVDFDGNNDYITFKDNFNFNANFSVELWVKPESVSGNQTLFSKRDVNDTSNGYDLTLNNATLEFNWNNSGSISSLHALDTSRWYHIGIVYDSGTYIMYVDGIEIESTSGSLPISNNVECLLGAIKDASVSTNNFSGWIDEVRIWNTAITQEQLQQMMNQEIKDNSLVAGEVIPLDVNGLNWSNLEGYYRMNINCGSILPYAGLVSGKLRNMYSSQTENAPIPYVSANNGNWNTNTTWAEPIDWDVPNSQGIDGSSIDWNIVKTNHTINASRDLKLLGLLVES</sequence>
<protein>
    <submittedName>
        <fullName evidence="5">LamG-like jellyroll fold domain-containing protein</fullName>
    </submittedName>
</protein>
<evidence type="ECO:0000256" key="1">
    <source>
        <dbReference type="ARBA" id="ARBA00022729"/>
    </source>
</evidence>
<proteinExistence type="predicted"/>
<dbReference type="SMART" id="SM00282">
    <property type="entry name" value="LamG"/>
    <property type="match status" value="1"/>
</dbReference>
<evidence type="ECO:0000313" key="6">
    <source>
        <dbReference type="Proteomes" id="UP001597032"/>
    </source>
</evidence>
<reference evidence="6" key="1">
    <citation type="journal article" date="2019" name="Int. J. Syst. Evol. Microbiol.">
        <title>The Global Catalogue of Microorganisms (GCM) 10K type strain sequencing project: providing services to taxonomists for standard genome sequencing and annotation.</title>
        <authorList>
            <consortium name="The Broad Institute Genomics Platform"/>
            <consortium name="The Broad Institute Genome Sequencing Center for Infectious Disease"/>
            <person name="Wu L."/>
            <person name="Ma J."/>
        </authorList>
    </citation>
    <scope>NUCLEOTIDE SEQUENCE [LARGE SCALE GENOMIC DNA]</scope>
    <source>
        <strain evidence="6">CCUG 60022</strain>
    </source>
</reference>
<feature type="non-terminal residue" evidence="5">
    <location>
        <position position="1197"/>
    </location>
</feature>
<name>A0ABW2Z0S3_9FLAO</name>